<sequence length="312" mass="34053">MDSRQLQYFRTVVDHGSFTHAAEQLQLTQPSLSLSVRRLEEHLKVKLLSRGRGGVKTTEAGDYLYGIATSIDALLNSAETRLAEMAAGTAGSVTVSCSPEFTWLFMTEALRRMRMQAPEVSISLNDLDASSTLSRVNDGSVEIGIVLTTDAAAFAHRYNDRVSIHRVCDIDLCVALPERLAHLPEPLSLTELTQETWLLPPQVHELRTIPDALERLWSTNPGYAPTSTQEVSSLQTALPLVAGDFGISLMPYTAQTFSQAGVHFRRVQEPLPTVQALLIHRADHALSPAASTFVDVLLNTESAAASTPLAHI</sequence>
<organism evidence="7 8">
    <name type="scientific">Corynebacterium urealyticum</name>
    <dbReference type="NCBI Taxonomy" id="43771"/>
    <lineage>
        <taxon>Bacteria</taxon>
        <taxon>Bacillati</taxon>
        <taxon>Actinomycetota</taxon>
        <taxon>Actinomycetes</taxon>
        <taxon>Mycobacteriales</taxon>
        <taxon>Corynebacteriaceae</taxon>
        <taxon>Corynebacterium</taxon>
    </lineage>
</organism>
<dbReference type="SUPFAM" id="SSF53850">
    <property type="entry name" value="Periplasmic binding protein-like II"/>
    <property type="match status" value="1"/>
</dbReference>
<keyword evidence="2" id="KW-0805">Transcription regulation</keyword>
<dbReference type="AlphaFoldDB" id="A0A2W5B1S1"/>
<evidence type="ECO:0000256" key="2">
    <source>
        <dbReference type="ARBA" id="ARBA00023015"/>
    </source>
</evidence>
<keyword evidence="4" id="KW-0010">Activator</keyword>
<dbReference type="Gene3D" id="1.10.10.10">
    <property type="entry name" value="Winged helix-like DNA-binding domain superfamily/Winged helix DNA-binding domain"/>
    <property type="match status" value="1"/>
</dbReference>
<evidence type="ECO:0000256" key="1">
    <source>
        <dbReference type="ARBA" id="ARBA00009437"/>
    </source>
</evidence>
<reference evidence="7 8" key="1">
    <citation type="submission" date="2017-11" db="EMBL/GenBank/DDBJ databases">
        <title>Infants hospitalized years apart are colonized by the same room-sourced microbial strains.</title>
        <authorList>
            <person name="Brooks B."/>
            <person name="Olm M.R."/>
            <person name="Firek B.A."/>
            <person name="Baker R."/>
            <person name="Thomas B.C."/>
            <person name="Morowitz M.J."/>
            <person name="Banfield J.F."/>
        </authorList>
    </citation>
    <scope>NUCLEOTIDE SEQUENCE [LARGE SCALE GENOMIC DNA]</scope>
    <source>
        <strain evidence="7">S2_012_000_R3_87</strain>
    </source>
</reference>
<feature type="domain" description="HTH lysR-type" evidence="6">
    <location>
        <begin position="1"/>
        <end position="58"/>
    </location>
</feature>
<dbReference type="Pfam" id="PF00126">
    <property type="entry name" value="HTH_1"/>
    <property type="match status" value="1"/>
</dbReference>
<keyword evidence="3" id="KW-0238">DNA-binding</keyword>
<dbReference type="PRINTS" id="PR00039">
    <property type="entry name" value="HTHLYSR"/>
</dbReference>
<proteinExistence type="inferred from homology"/>
<dbReference type="GO" id="GO:0032993">
    <property type="term" value="C:protein-DNA complex"/>
    <property type="evidence" value="ECO:0007669"/>
    <property type="project" value="TreeGrafter"/>
</dbReference>
<keyword evidence="5" id="KW-0804">Transcription</keyword>
<accession>A0A2W5B1S1</accession>
<dbReference type="Proteomes" id="UP000249451">
    <property type="component" value="Unassembled WGS sequence"/>
</dbReference>
<dbReference type="InterPro" id="IPR036388">
    <property type="entry name" value="WH-like_DNA-bd_sf"/>
</dbReference>
<dbReference type="PANTHER" id="PTHR30346">
    <property type="entry name" value="TRANSCRIPTIONAL DUAL REGULATOR HCAR-RELATED"/>
    <property type="match status" value="1"/>
</dbReference>
<dbReference type="PANTHER" id="PTHR30346:SF28">
    <property type="entry name" value="HTH-TYPE TRANSCRIPTIONAL REGULATOR CYNR"/>
    <property type="match status" value="1"/>
</dbReference>
<protein>
    <submittedName>
        <fullName evidence="7">LysR family transcriptional regulator</fullName>
    </submittedName>
</protein>
<evidence type="ECO:0000313" key="7">
    <source>
        <dbReference type="EMBL" id="PZO99536.1"/>
    </source>
</evidence>
<evidence type="ECO:0000313" key="8">
    <source>
        <dbReference type="Proteomes" id="UP000249451"/>
    </source>
</evidence>
<dbReference type="CDD" id="cd05466">
    <property type="entry name" value="PBP2_LTTR_substrate"/>
    <property type="match status" value="1"/>
</dbReference>
<gene>
    <name evidence="7" type="ORF">DI609_08110</name>
</gene>
<comment type="similarity">
    <text evidence="1">Belongs to the LysR transcriptional regulatory family.</text>
</comment>
<evidence type="ECO:0000256" key="4">
    <source>
        <dbReference type="ARBA" id="ARBA00023159"/>
    </source>
</evidence>
<name>A0A2W5B1S1_9CORY</name>
<comment type="caution">
    <text evidence="7">The sequence shown here is derived from an EMBL/GenBank/DDBJ whole genome shotgun (WGS) entry which is preliminary data.</text>
</comment>
<dbReference type="SUPFAM" id="SSF46785">
    <property type="entry name" value="Winged helix' DNA-binding domain"/>
    <property type="match status" value="1"/>
</dbReference>
<dbReference type="InterPro" id="IPR036390">
    <property type="entry name" value="WH_DNA-bd_sf"/>
</dbReference>
<evidence type="ECO:0000256" key="5">
    <source>
        <dbReference type="ARBA" id="ARBA00023163"/>
    </source>
</evidence>
<dbReference type="PROSITE" id="PS50931">
    <property type="entry name" value="HTH_LYSR"/>
    <property type="match status" value="1"/>
</dbReference>
<evidence type="ECO:0000256" key="3">
    <source>
        <dbReference type="ARBA" id="ARBA00023125"/>
    </source>
</evidence>
<dbReference type="GO" id="GO:0003700">
    <property type="term" value="F:DNA-binding transcription factor activity"/>
    <property type="evidence" value="ECO:0007669"/>
    <property type="project" value="InterPro"/>
</dbReference>
<evidence type="ECO:0000259" key="6">
    <source>
        <dbReference type="PROSITE" id="PS50931"/>
    </source>
</evidence>
<dbReference type="GO" id="GO:0003677">
    <property type="term" value="F:DNA binding"/>
    <property type="evidence" value="ECO:0007669"/>
    <property type="project" value="UniProtKB-KW"/>
</dbReference>
<dbReference type="Gene3D" id="3.40.190.290">
    <property type="match status" value="1"/>
</dbReference>
<dbReference type="InterPro" id="IPR000847">
    <property type="entry name" value="LysR_HTH_N"/>
</dbReference>
<dbReference type="FunFam" id="1.10.10.10:FF:000001">
    <property type="entry name" value="LysR family transcriptional regulator"/>
    <property type="match status" value="1"/>
</dbReference>
<dbReference type="EMBL" id="QFNY01000191">
    <property type="protein sequence ID" value="PZO99536.1"/>
    <property type="molecule type" value="Genomic_DNA"/>
</dbReference>
<dbReference type="InterPro" id="IPR005119">
    <property type="entry name" value="LysR_subst-bd"/>
</dbReference>
<dbReference type="Pfam" id="PF03466">
    <property type="entry name" value="LysR_substrate"/>
    <property type="match status" value="1"/>
</dbReference>